<evidence type="ECO:0000259" key="1">
    <source>
        <dbReference type="Pfam" id="PF02627"/>
    </source>
</evidence>
<dbReference type="InterPro" id="IPR003779">
    <property type="entry name" value="CMD-like"/>
</dbReference>
<evidence type="ECO:0000313" key="2">
    <source>
        <dbReference type="EMBL" id="RUO23011.1"/>
    </source>
</evidence>
<dbReference type="InterPro" id="IPR029032">
    <property type="entry name" value="AhpD-like"/>
</dbReference>
<protein>
    <submittedName>
        <fullName evidence="2">Carboxymuconolactone decarboxylase</fullName>
    </submittedName>
</protein>
<dbReference type="Gene3D" id="1.20.1290.10">
    <property type="entry name" value="AhpD-like"/>
    <property type="match status" value="1"/>
</dbReference>
<proteinExistence type="predicted"/>
<comment type="caution">
    <text evidence="2">The sequence shown here is derived from an EMBL/GenBank/DDBJ whole genome shotgun (WGS) entry which is preliminary data.</text>
</comment>
<sequence>MTDFNIHTKDSAPQGSKGLLEKAEQAAGFIPNLYGVMAEAPQLLEAYLTLDNLANKTSLNKEELTVVWQTVNVVNNCHYCQPAHSAIAKQMGVSDELNQAILNDKKLEDDKLEGLRQFTKAMIKQQGKVDESAVKQFYDAGYKQQQVLEVILVIGQKTLSNYTNYMAQTPVDEQFK</sequence>
<dbReference type="GO" id="GO:0051920">
    <property type="term" value="F:peroxiredoxin activity"/>
    <property type="evidence" value="ECO:0007669"/>
    <property type="project" value="InterPro"/>
</dbReference>
<dbReference type="AlphaFoldDB" id="A0A432W1B4"/>
<dbReference type="EMBL" id="PIPL01000004">
    <property type="protein sequence ID" value="RUO23011.1"/>
    <property type="molecule type" value="Genomic_DNA"/>
</dbReference>
<name>A0A432W1B4_9GAMM</name>
<feature type="domain" description="Carboxymuconolactone decarboxylase-like" evidence="1">
    <location>
        <begin position="41"/>
        <end position="101"/>
    </location>
</feature>
<dbReference type="PANTHER" id="PTHR35446:SF3">
    <property type="entry name" value="CMD DOMAIN-CONTAINING PROTEIN"/>
    <property type="match status" value="1"/>
</dbReference>
<gene>
    <name evidence="2" type="ORF">CWE09_13855</name>
</gene>
<dbReference type="RefSeq" id="WP_126804651.1">
    <property type="nucleotide sequence ID" value="NZ_PIPL01000004.1"/>
</dbReference>
<evidence type="ECO:0000313" key="3">
    <source>
        <dbReference type="Proteomes" id="UP000288293"/>
    </source>
</evidence>
<dbReference type="SUPFAM" id="SSF69118">
    <property type="entry name" value="AhpD-like"/>
    <property type="match status" value="1"/>
</dbReference>
<dbReference type="Proteomes" id="UP000288293">
    <property type="component" value="Unassembled WGS sequence"/>
</dbReference>
<dbReference type="Pfam" id="PF02627">
    <property type="entry name" value="CMD"/>
    <property type="match status" value="1"/>
</dbReference>
<dbReference type="OrthoDB" id="9808310at2"/>
<dbReference type="PANTHER" id="PTHR35446">
    <property type="entry name" value="SI:CH211-175M2.5"/>
    <property type="match status" value="1"/>
</dbReference>
<organism evidence="2 3">
    <name type="scientific">Aliidiomarina minuta</name>
    <dbReference type="NCBI Taxonomy" id="880057"/>
    <lineage>
        <taxon>Bacteria</taxon>
        <taxon>Pseudomonadati</taxon>
        <taxon>Pseudomonadota</taxon>
        <taxon>Gammaproteobacteria</taxon>
        <taxon>Alteromonadales</taxon>
        <taxon>Idiomarinaceae</taxon>
        <taxon>Aliidiomarina</taxon>
    </lineage>
</organism>
<keyword evidence="3" id="KW-1185">Reference proteome</keyword>
<accession>A0A432W1B4</accession>
<reference evidence="2 3" key="1">
    <citation type="journal article" date="2011" name="Front. Microbiol.">
        <title>Genomic signatures of strain selection and enhancement in Bacillus atrophaeus var. globigii, a historical biowarfare simulant.</title>
        <authorList>
            <person name="Gibbons H.S."/>
            <person name="Broomall S.M."/>
            <person name="McNew L.A."/>
            <person name="Daligault H."/>
            <person name="Chapman C."/>
            <person name="Bruce D."/>
            <person name="Karavis M."/>
            <person name="Krepps M."/>
            <person name="McGregor P.A."/>
            <person name="Hong C."/>
            <person name="Park K.H."/>
            <person name="Akmal A."/>
            <person name="Feldman A."/>
            <person name="Lin J.S."/>
            <person name="Chang W.E."/>
            <person name="Higgs B.W."/>
            <person name="Demirev P."/>
            <person name="Lindquist J."/>
            <person name="Liem A."/>
            <person name="Fochler E."/>
            <person name="Read T.D."/>
            <person name="Tapia R."/>
            <person name="Johnson S."/>
            <person name="Bishop-Lilly K.A."/>
            <person name="Detter C."/>
            <person name="Han C."/>
            <person name="Sozhamannan S."/>
            <person name="Rosenzweig C.N."/>
            <person name="Skowronski E.W."/>
        </authorList>
    </citation>
    <scope>NUCLEOTIDE SEQUENCE [LARGE SCALE GENOMIC DNA]</scope>
    <source>
        <strain evidence="2 3">MLST1</strain>
    </source>
</reference>